<evidence type="ECO:0000313" key="8">
    <source>
        <dbReference type="Proteomes" id="UP000614610"/>
    </source>
</evidence>
<evidence type="ECO:0000256" key="3">
    <source>
        <dbReference type="ARBA" id="ARBA00023015"/>
    </source>
</evidence>
<dbReference type="AlphaFoldDB" id="A0A8H8UQV2"/>
<protein>
    <recommendedName>
        <fullName evidence="9">Mediator of RNA polymerase II transcription subunit 22</fullName>
    </recommendedName>
</protein>
<gene>
    <name evidence="7" type="ORF">TWF679_003808</name>
</gene>
<evidence type="ECO:0000256" key="1">
    <source>
        <dbReference type="ARBA" id="ARBA00004123"/>
    </source>
</evidence>
<accession>A0A8H8UQV2</accession>
<dbReference type="Proteomes" id="UP000614610">
    <property type="component" value="Unassembled WGS sequence"/>
</dbReference>
<name>A0A8H8UQV2_ORBOL</name>
<sequence length="199" mass="21683">MCGSAKLRKARNSAANLLLHSHSTSQPPPPPSPRLSSRYGLTTKYTPRRYCKGIKGLDRATMENPTYTAPSQSAAGISKLNGYQNTLILKFQNIIELATEDTADLTMAATQTHQIQVHTAAMIKTVEDLLTLTRALKEAWLFGQMGEDVADQNGESSTGVSTNGNEQIDEDAKFVVEWLRTKLREGNVTDDIGDGSDGK</sequence>
<evidence type="ECO:0008006" key="9">
    <source>
        <dbReference type="Google" id="ProtNLM"/>
    </source>
</evidence>
<dbReference type="Gene3D" id="6.10.280.160">
    <property type="entry name" value="Mediator of RNA polymerase II transcription subunit 22"/>
    <property type="match status" value="1"/>
</dbReference>
<dbReference type="EMBL" id="WIWT01000184">
    <property type="protein sequence ID" value="KAF3196985.1"/>
    <property type="molecule type" value="Genomic_DNA"/>
</dbReference>
<keyword evidence="4" id="KW-0804">Transcription</keyword>
<dbReference type="Pfam" id="PF06179">
    <property type="entry name" value="Med22"/>
    <property type="match status" value="1"/>
</dbReference>
<dbReference type="InterPro" id="IPR009332">
    <property type="entry name" value="Med22"/>
</dbReference>
<evidence type="ECO:0000256" key="2">
    <source>
        <dbReference type="ARBA" id="ARBA00005942"/>
    </source>
</evidence>
<keyword evidence="5" id="KW-0539">Nucleus</keyword>
<dbReference type="OrthoDB" id="203279at2759"/>
<comment type="subcellular location">
    <subcellularLocation>
        <location evidence="1">Nucleus</location>
    </subcellularLocation>
</comment>
<dbReference type="GO" id="GO:0003712">
    <property type="term" value="F:transcription coregulator activity"/>
    <property type="evidence" value="ECO:0007669"/>
    <property type="project" value="InterPro"/>
</dbReference>
<evidence type="ECO:0000256" key="5">
    <source>
        <dbReference type="ARBA" id="ARBA00023242"/>
    </source>
</evidence>
<evidence type="ECO:0000256" key="6">
    <source>
        <dbReference type="SAM" id="MobiDB-lite"/>
    </source>
</evidence>
<dbReference type="GO" id="GO:0016592">
    <property type="term" value="C:mediator complex"/>
    <property type="evidence" value="ECO:0007669"/>
    <property type="project" value="InterPro"/>
</dbReference>
<proteinExistence type="inferred from homology"/>
<feature type="region of interest" description="Disordered" evidence="6">
    <location>
        <begin position="20"/>
        <end position="39"/>
    </location>
</feature>
<comment type="caution">
    <text evidence="7">The sequence shown here is derived from an EMBL/GenBank/DDBJ whole genome shotgun (WGS) entry which is preliminary data.</text>
</comment>
<reference evidence="7" key="1">
    <citation type="submission" date="2019-06" db="EMBL/GenBank/DDBJ databases">
        <authorList>
            <person name="Palmer J.M."/>
        </authorList>
    </citation>
    <scope>NUCLEOTIDE SEQUENCE</scope>
    <source>
        <strain evidence="7">TWF679</strain>
    </source>
</reference>
<keyword evidence="3" id="KW-0805">Transcription regulation</keyword>
<dbReference type="GO" id="GO:0006357">
    <property type="term" value="P:regulation of transcription by RNA polymerase II"/>
    <property type="evidence" value="ECO:0007669"/>
    <property type="project" value="InterPro"/>
</dbReference>
<comment type="similarity">
    <text evidence="2">Belongs to the Mediator complex subunit 22 family.</text>
</comment>
<evidence type="ECO:0000256" key="4">
    <source>
        <dbReference type="ARBA" id="ARBA00023163"/>
    </source>
</evidence>
<evidence type="ECO:0000313" key="7">
    <source>
        <dbReference type="EMBL" id="KAF3196985.1"/>
    </source>
</evidence>
<organism evidence="7 8">
    <name type="scientific">Orbilia oligospora</name>
    <name type="common">Nematode-trapping fungus</name>
    <name type="synonym">Arthrobotrys oligospora</name>
    <dbReference type="NCBI Taxonomy" id="2813651"/>
    <lineage>
        <taxon>Eukaryota</taxon>
        <taxon>Fungi</taxon>
        <taxon>Dikarya</taxon>
        <taxon>Ascomycota</taxon>
        <taxon>Pezizomycotina</taxon>
        <taxon>Orbiliomycetes</taxon>
        <taxon>Orbiliales</taxon>
        <taxon>Orbiliaceae</taxon>
        <taxon>Orbilia</taxon>
    </lineage>
</organism>